<evidence type="ECO:0000313" key="6">
    <source>
        <dbReference type="EMBL" id="SDN17153.1"/>
    </source>
</evidence>
<dbReference type="Pfam" id="PF00005">
    <property type="entry name" value="ABC_tran"/>
    <property type="match status" value="1"/>
</dbReference>
<dbReference type="InterPro" id="IPR003593">
    <property type="entry name" value="AAA+_ATPase"/>
</dbReference>
<dbReference type="STRING" id="996166.SAMN05192554_11860"/>
<dbReference type="Proteomes" id="UP000199370">
    <property type="component" value="Unassembled WGS sequence"/>
</dbReference>
<dbReference type="CDD" id="cd03230">
    <property type="entry name" value="ABC_DR_subfamily_A"/>
    <property type="match status" value="1"/>
</dbReference>
<keyword evidence="3" id="KW-0547">Nucleotide-binding</keyword>
<dbReference type="RefSeq" id="WP_089735113.1">
    <property type="nucleotide sequence ID" value="NZ_FNIA01000018.1"/>
</dbReference>
<dbReference type="PROSITE" id="PS50893">
    <property type="entry name" value="ABC_TRANSPORTER_2"/>
    <property type="match status" value="1"/>
</dbReference>
<dbReference type="AlphaFoldDB" id="A0A1G9Z9P4"/>
<keyword evidence="4 6" id="KW-0067">ATP-binding</keyword>
<feature type="domain" description="ABC transporter" evidence="5">
    <location>
        <begin position="4"/>
        <end position="229"/>
    </location>
</feature>
<dbReference type="InterPro" id="IPR003439">
    <property type="entry name" value="ABC_transporter-like_ATP-bd"/>
</dbReference>
<dbReference type="PANTHER" id="PTHR43335:SF4">
    <property type="entry name" value="ABC TRANSPORTER, ATP-BINDING PROTEIN"/>
    <property type="match status" value="1"/>
</dbReference>
<dbReference type="EMBL" id="FNIA01000018">
    <property type="protein sequence ID" value="SDN17153.1"/>
    <property type="molecule type" value="Genomic_DNA"/>
</dbReference>
<dbReference type="SMART" id="SM00382">
    <property type="entry name" value="AAA"/>
    <property type="match status" value="1"/>
</dbReference>
<proteinExistence type="inferred from homology"/>
<dbReference type="GO" id="GO:0016887">
    <property type="term" value="F:ATP hydrolysis activity"/>
    <property type="evidence" value="ECO:0007669"/>
    <property type="project" value="InterPro"/>
</dbReference>
<reference evidence="6 7" key="1">
    <citation type="submission" date="2016-10" db="EMBL/GenBank/DDBJ databases">
        <authorList>
            <person name="de Groot N.N."/>
        </authorList>
    </citation>
    <scope>NUCLEOTIDE SEQUENCE [LARGE SCALE GENOMIC DNA]</scope>
    <source>
        <strain evidence="7">EB21,IBRC-M 10013,KCTC 4048</strain>
    </source>
</reference>
<gene>
    <name evidence="6" type="ORF">SAMN05192554_11860</name>
</gene>
<dbReference type="SUPFAM" id="SSF52540">
    <property type="entry name" value="P-loop containing nucleoside triphosphate hydrolases"/>
    <property type="match status" value="1"/>
</dbReference>
<evidence type="ECO:0000256" key="4">
    <source>
        <dbReference type="ARBA" id="ARBA00022840"/>
    </source>
</evidence>
<evidence type="ECO:0000259" key="5">
    <source>
        <dbReference type="PROSITE" id="PS50893"/>
    </source>
</evidence>
<dbReference type="InterPro" id="IPR027417">
    <property type="entry name" value="P-loop_NTPase"/>
</dbReference>
<evidence type="ECO:0000256" key="1">
    <source>
        <dbReference type="ARBA" id="ARBA00005417"/>
    </source>
</evidence>
<name>A0A1G9Z9P4_9EURY</name>
<dbReference type="GO" id="GO:0005524">
    <property type="term" value="F:ATP binding"/>
    <property type="evidence" value="ECO:0007669"/>
    <property type="project" value="UniProtKB-KW"/>
</dbReference>
<dbReference type="Gene3D" id="3.40.50.300">
    <property type="entry name" value="P-loop containing nucleotide triphosphate hydrolases"/>
    <property type="match status" value="1"/>
</dbReference>
<comment type="similarity">
    <text evidence="1">Belongs to the ABC transporter superfamily.</text>
</comment>
<organism evidence="6 7">
    <name type="scientific">Haloarchaeobius iranensis</name>
    <dbReference type="NCBI Taxonomy" id="996166"/>
    <lineage>
        <taxon>Archaea</taxon>
        <taxon>Methanobacteriati</taxon>
        <taxon>Methanobacteriota</taxon>
        <taxon>Stenosarchaea group</taxon>
        <taxon>Halobacteria</taxon>
        <taxon>Halobacteriales</taxon>
        <taxon>Halorubellaceae</taxon>
        <taxon>Haloarchaeobius</taxon>
    </lineage>
</organism>
<dbReference type="PANTHER" id="PTHR43335">
    <property type="entry name" value="ABC TRANSPORTER, ATP-BINDING PROTEIN"/>
    <property type="match status" value="1"/>
</dbReference>
<accession>A0A1G9Z9P4</accession>
<keyword evidence="2" id="KW-0813">Transport</keyword>
<evidence type="ECO:0000256" key="3">
    <source>
        <dbReference type="ARBA" id="ARBA00022741"/>
    </source>
</evidence>
<sequence>MTAIRTSNLTKRYEGVTVVDNVSLSVKENTVYGLLGPNGAGKSTLLNILLGLVQPSGGEATVHGFDTRTESLSVRERVGALPDRFDVFPRLTGKRHLEYVIDVRGDESEPSSHLERVGLGDAADDVAENYSRGMQQRLALAMALVGEPEVLIFDEPFSGLDPDGARMLRKIISEEADRGATILVSSHLLDHVERVSTHVGVLSEGRLIDEGTPDELRSRLDSPHRYELRVSSNAGAVHDRLRSIANISRIDVSGNELTIAATEPIEAELVFKTVEDDDIRIDSFTPIQPPMEELFNAYVGDNS</sequence>
<dbReference type="OrthoDB" id="87732at2157"/>
<evidence type="ECO:0000313" key="7">
    <source>
        <dbReference type="Proteomes" id="UP000199370"/>
    </source>
</evidence>
<evidence type="ECO:0000256" key="2">
    <source>
        <dbReference type="ARBA" id="ARBA00022448"/>
    </source>
</evidence>
<protein>
    <submittedName>
        <fullName evidence="6">ABC-2 type transport system ATP-binding protein</fullName>
    </submittedName>
</protein>
<keyword evidence="7" id="KW-1185">Reference proteome</keyword>